<keyword evidence="8" id="KW-1185">Reference proteome</keyword>
<sequence length="166" mass="18790">MDFVPNEIKEVAISIDSNLKMADSIRRRRLEQRDYGGRGLDDSLITSEDLMATEPDFDAAVIGAHLPHIYRLGSLKESNDNDDGNDDEHKLLLQHEKVSVDHSLSWFKRTKKSLHGDFTSICLLLFLYLLQGIPLGLIAAIPLVLSSRNVSFAQQAVFSFAYWPFR</sequence>
<dbReference type="Proteomes" id="UP000274756">
    <property type="component" value="Unassembled WGS sequence"/>
</dbReference>
<dbReference type="Pfam" id="PF13000">
    <property type="entry name" value="Acatn"/>
    <property type="match status" value="1"/>
</dbReference>
<evidence type="ECO:0000256" key="4">
    <source>
        <dbReference type="ARBA" id="ARBA00023136"/>
    </source>
</evidence>
<proteinExistence type="predicted"/>
<evidence type="ECO:0000256" key="5">
    <source>
        <dbReference type="SAM" id="Phobius"/>
    </source>
</evidence>
<reference evidence="9" key="1">
    <citation type="submission" date="2017-02" db="UniProtKB">
        <authorList>
            <consortium name="WormBaseParasite"/>
        </authorList>
    </citation>
    <scope>IDENTIFICATION</scope>
</reference>
<dbReference type="InterPro" id="IPR004752">
    <property type="entry name" value="AmpG_permease/AT-1"/>
</dbReference>
<keyword evidence="3 5" id="KW-1133">Transmembrane helix</keyword>
<dbReference type="STRING" id="318479.A0A0N4UGI4"/>
<evidence type="ECO:0000313" key="7">
    <source>
        <dbReference type="Proteomes" id="UP000038040"/>
    </source>
</evidence>
<dbReference type="GO" id="GO:0035348">
    <property type="term" value="P:acetyl-CoA transmembrane transport"/>
    <property type="evidence" value="ECO:0007669"/>
    <property type="project" value="InterPro"/>
</dbReference>
<evidence type="ECO:0000256" key="1">
    <source>
        <dbReference type="ARBA" id="ARBA00004141"/>
    </source>
</evidence>
<dbReference type="GO" id="GO:0016020">
    <property type="term" value="C:membrane"/>
    <property type="evidence" value="ECO:0007669"/>
    <property type="project" value="UniProtKB-SubCell"/>
</dbReference>
<feature type="transmembrane region" description="Helical" evidence="5">
    <location>
        <begin position="118"/>
        <end position="145"/>
    </location>
</feature>
<dbReference type="PANTHER" id="PTHR12778:SF9">
    <property type="entry name" value="ACETYL-COENZYME A TRANSPORTER 1"/>
    <property type="match status" value="1"/>
</dbReference>
<dbReference type="GO" id="GO:0008521">
    <property type="term" value="F:acetyl-CoA transmembrane transporter activity"/>
    <property type="evidence" value="ECO:0007669"/>
    <property type="project" value="InterPro"/>
</dbReference>
<gene>
    <name evidence="6" type="ORF">DME_LOCUS1250</name>
</gene>
<dbReference type="Proteomes" id="UP000038040">
    <property type="component" value="Unplaced"/>
</dbReference>
<evidence type="ECO:0000256" key="2">
    <source>
        <dbReference type="ARBA" id="ARBA00022692"/>
    </source>
</evidence>
<keyword evidence="4 5" id="KW-0472">Membrane</keyword>
<dbReference type="OrthoDB" id="6415790at2759"/>
<evidence type="ECO:0000313" key="8">
    <source>
        <dbReference type="Proteomes" id="UP000274756"/>
    </source>
</evidence>
<accession>A0A0N4UGI4</accession>
<evidence type="ECO:0000313" key="6">
    <source>
        <dbReference type="EMBL" id="VDN51277.1"/>
    </source>
</evidence>
<dbReference type="InterPro" id="IPR024371">
    <property type="entry name" value="AcetylCoA_trans_1-like"/>
</dbReference>
<organism evidence="7 9">
    <name type="scientific">Dracunculus medinensis</name>
    <name type="common">Guinea worm</name>
    <dbReference type="NCBI Taxonomy" id="318479"/>
    <lineage>
        <taxon>Eukaryota</taxon>
        <taxon>Metazoa</taxon>
        <taxon>Ecdysozoa</taxon>
        <taxon>Nematoda</taxon>
        <taxon>Chromadorea</taxon>
        <taxon>Rhabditida</taxon>
        <taxon>Spirurina</taxon>
        <taxon>Dracunculoidea</taxon>
        <taxon>Dracunculidae</taxon>
        <taxon>Dracunculus</taxon>
    </lineage>
</organism>
<dbReference type="AlphaFoldDB" id="A0A0N4UGI4"/>
<dbReference type="WBParaSite" id="DME_0000660601-mRNA-1">
    <property type="protein sequence ID" value="DME_0000660601-mRNA-1"/>
    <property type="gene ID" value="DME_0000660601"/>
</dbReference>
<dbReference type="EMBL" id="UYYG01000017">
    <property type="protein sequence ID" value="VDN51277.1"/>
    <property type="molecule type" value="Genomic_DNA"/>
</dbReference>
<evidence type="ECO:0000256" key="3">
    <source>
        <dbReference type="ARBA" id="ARBA00022989"/>
    </source>
</evidence>
<reference evidence="6 8" key="2">
    <citation type="submission" date="2018-11" db="EMBL/GenBank/DDBJ databases">
        <authorList>
            <consortium name="Pathogen Informatics"/>
        </authorList>
    </citation>
    <scope>NUCLEOTIDE SEQUENCE [LARGE SCALE GENOMIC DNA]</scope>
</reference>
<protein>
    <submittedName>
        <fullName evidence="9">HCO3_cotransp domain-containing protein</fullName>
    </submittedName>
</protein>
<keyword evidence="2 5" id="KW-0812">Transmembrane</keyword>
<comment type="subcellular location">
    <subcellularLocation>
        <location evidence="1">Membrane</location>
        <topology evidence="1">Multi-pass membrane protein</topology>
    </subcellularLocation>
</comment>
<evidence type="ECO:0000313" key="9">
    <source>
        <dbReference type="WBParaSite" id="DME_0000660601-mRNA-1"/>
    </source>
</evidence>
<name>A0A0N4UGI4_DRAME</name>
<dbReference type="PANTHER" id="PTHR12778">
    <property type="entry name" value="SOLUTE CARRIER FAMILY 33 ACETYL-COA TRANSPORTER -RELATED"/>
    <property type="match status" value="1"/>
</dbReference>